<reference evidence="1" key="1">
    <citation type="journal article" date="2015" name="Nature">
        <title>Complex archaea that bridge the gap between prokaryotes and eukaryotes.</title>
        <authorList>
            <person name="Spang A."/>
            <person name="Saw J.H."/>
            <person name="Jorgensen S.L."/>
            <person name="Zaremba-Niedzwiedzka K."/>
            <person name="Martijn J."/>
            <person name="Lind A.E."/>
            <person name="van Eijk R."/>
            <person name="Schleper C."/>
            <person name="Guy L."/>
            <person name="Ettema T.J."/>
        </authorList>
    </citation>
    <scope>NUCLEOTIDE SEQUENCE</scope>
</reference>
<dbReference type="AlphaFoldDB" id="A0A0F9VMC5"/>
<comment type="caution">
    <text evidence="1">The sequence shown here is derived from an EMBL/GenBank/DDBJ whole genome shotgun (WGS) entry which is preliminary data.</text>
</comment>
<protein>
    <submittedName>
        <fullName evidence="1">Uncharacterized protein</fullName>
    </submittedName>
</protein>
<proteinExistence type="predicted"/>
<gene>
    <name evidence="1" type="ORF">LCGC14_0466980</name>
</gene>
<accession>A0A0F9VMC5</accession>
<sequence length="72" mass="8232">MPRVLTVKLTGRLVPGDVEPLMGACLALQKMIHPNNQRVTVTIERIRYTAKEKLKILRLKKKFIVPVRTVNP</sequence>
<organism evidence="1">
    <name type="scientific">marine sediment metagenome</name>
    <dbReference type="NCBI Taxonomy" id="412755"/>
    <lineage>
        <taxon>unclassified sequences</taxon>
        <taxon>metagenomes</taxon>
        <taxon>ecological metagenomes</taxon>
    </lineage>
</organism>
<evidence type="ECO:0000313" key="1">
    <source>
        <dbReference type="EMBL" id="KKN66923.1"/>
    </source>
</evidence>
<name>A0A0F9VMC5_9ZZZZ</name>
<dbReference type="EMBL" id="LAZR01000487">
    <property type="protein sequence ID" value="KKN66923.1"/>
    <property type="molecule type" value="Genomic_DNA"/>
</dbReference>